<dbReference type="PROSITE" id="PS50262">
    <property type="entry name" value="G_PROTEIN_RECEP_F1_2"/>
    <property type="match status" value="1"/>
</dbReference>
<feature type="transmembrane region" description="Helical" evidence="5">
    <location>
        <begin position="57"/>
        <end position="85"/>
    </location>
</feature>
<organism evidence="8">
    <name type="scientific">Caenorhabditis brenneri</name>
    <name type="common">Nematode worm</name>
    <dbReference type="NCBI Taxonomy" id="135651"/>
    <lineage>
        <taxon>Eukaryota</taxon>
        <taxon>Metazoa</taxon>
        <taxon>Ecdysozoa</taxon>
        <taxon>Nematoda</taxon>
        <taxon>Chromadorea</taxon>
        <taxon>Rhabditida</taxon>
        <taxon>Rhabditina</taxon>
        <taxon>Rhabditomorpha</taxon>
        <taxon>Rhabditoidea</taxon>
        <taxon>Rhabditidae</taxon>
        <taxon>Peloderinae</taxon>
        <taxon>Caenorhabditis</taxon>
    </lineage>
</organism>
<feature type="transmembrane region" description="Helical" evidence="5">
    <location>
        <begin position="254"/>
        <end position="275"/>
    </location>
</feature>
<dbReference type="FunCoup" id="G0MAQ2">
    <property type="interactions" value="5"/>
</dbReference>
<keyword evidence="3 5" id="KW-1133">Transmembrane helix</keyword>
<dbReference type="AlphaFoldDB" id="G0MAQ2"/>
<proteinExistence type="predicted"/>
<dbReference type="InParanoid" id="G0MAQ2"/>
<evidence type="ECO:0000259" key="6">
    <source>
        <dbReference type="PROSITE" id="PS50262"/>
    </source>
</evidence>
<protein>
    <submittedName>
        <fullName evidence="7">CBN-SRXA-8 protein</fullName>
    </submittedName>
</protein>
<gene>
    <name evidence="7" type="primary">Cbn-srxa-8</name>
    <name evidence="7" type="ORF">CAEBREN_06347</name>
</gene>
<feature type="transmembrane region" description="Helical" evidence="5">
    <location>
        <begin position="105"/>
        <end position="127"/>
    </location>
</feature>
<dbReference type="GO" id="GO:0016020">
    <property type="term" value="C:membrane"/>
    <property type="evidence" value="ECO:0007669"/>
    <property type="project" value="UniProtKB-SubCell"/>
</dbReference>
<evidence type="ECO:0000313" key="7">
    <source>
        <dbReference type="EMBL" id="EGT40477.1"/>
    </source>
</evidence>
<dbReference type="Proteomes" id="UP000008068">
    <property type="component" value="Unassembled WGS sequence"/>
</dbReference>
<dbReference type="InterPro" id="IPR017452">
    <property type="entry name" value="GPCR_Rhodpsn_7TM"/>
</dbReference>
<evidence type="ECO:0000256" key="5">
    <source>
        <dbReference type="SAM" id="Phobius"/>
    </source>
</evidence>
<dbReference type="EMBL" id="GL379788">
    <property type="protein sequence ID" value="EGT40477.1"/>
    <property type="molecule type" value="Genomic_DNA"/>
</dbReference>
<feature type="transmembrane region" description="Helical" evidence="5">
    <location>
        <begin position="23"/>
        <end position="45"/>
    </location>
</feature>
<keyword evidence="8" id="KW-1185">Reference proteome</keyword>
<evidence type="ECO:0000256" key="2">
    <source>
        <dbReference type="ARBA" id="ARBA00022692"/>
    </source>
</evidence>
<evidence type="ECO:0000256" key="4">
    <source>
        <dbReference type="ARBA" id="ARBA00023136"/>
    </source>
</evidence>
<keyword evidence="2 5" id="KW-0812">Transmembrane</keyword>
<dbReference type="InterPro" id="IPR005047">
    <property type="entry name" value="7TM_GPCR_serpentine_rcpt_Srxa"/>
</dbReference>
<dbReference type="HOGENOM" id="CLU_069454_0_0_1"/>
<dbReference type="Pfam" id="PF03383">
    <property type="entry name" value="Serpentine_r_xa"/>
    <property type="match status" value="1"/>
</dbReference>
<comment type="subcellular location">
    <subcellularLocation>
        <location evidence="1">Membrane</location>
    </subcellularLocation>
</comment>
<evidence type="ECO:0000313" key="8">
    <source>
        <dbReference type="Proteomes" id="UP000008068"/>
    </source>
</evidence>
<keyword evidence="4 5" id="KW-0472">Membrane</keyword>
<dbReference type="OMA" id="LSCMVIN"/>
<feature type="transmembrane region" description="Helical" evidence="5">
    <location>
        <begin position="139"/>
        <end position="159"/>
    </location>
</feature>
<evidence type="ECO:0000256" key="3">
    <source>
        <dbReference type="ARBA" id="ARBA00022989"/>
    </source>
</evidence>
<dbReference type="eggNOG" id="ENOG502TG8Z">
    <property type="taxonomic scope" value="Eukaryota"/>
</dbReference>
<name>G0MAQ2_CAEBE</name>
<reference evidence="8" key="1">
    <citation type="submission" date="2011-07" db="EMBL/GenBank/DDBJ databases">
        <authorList>
            <consortium name="Caenorhabditis brenneri Sequencing and Analysis Consortium"/>
            <person name="Wilson R.K."/>
        </authorList>
    </citation>
    <scope>NUCLEOTIDE SEQUENCE [LARGE SCALE GENOMIC DNA]</scope>
    <source>
        <strain evidence="8">PB2801</strain>
    </source>
</reference>
<dbReference type="SUPFAM" id="SSF81321">
    <property type="entry name" value="Family A G protein-coupled receptor-like"/>
    <property type="match status" value="1"/>
</dbReference>
<dbReference type="PANTHER" id="PTHR23018">
    <property type="entry name" value="SERPENTINE RECEPTOR, CLASS XA-RELATED"/>
    <property type="match status" value="1"/>
</dbReference>
<dbReference type="PANTHER" id="PTHR23018:SF10">
    <property type="entry name" value="G_PROTEIN_RECEP_F1_2 DOMAIN-CONTAINING PROTEIN-RELATED"/>
    <property type="match status" value="1"/>
</dbReference>
<evidence type="ECO:0000256" key="1">
    <source>
        <dbReference type="ARBA" id="ARBA00004370"/>
    </source>
</evidence>
<feature type="domain" description="G-protein coupled receptors family 1 profile" evidence="6">
    <location>
        <begin position="38"/>
        <end position="214"/>
    </location>
</feature>
<feature type="transmembrane region" description="Helical" evidence="5">
    <location>
        <begin position="191"/>
        <end position="213"/>
    </location>
</feature>
<sequence>MDIFLPDSHRDINYHEMGEWKHFFMHLVFLFQFCCLLFNVLLLFAAHDNRRVAFLPIPYIIVMSLTGILVCVLMNVNLLAFMYSTKEDYEEYIVNFGPIVTLGSTFTYFFSILITVLMTVNRLVIVIKPLNNYFTPARVYLYCGIIAAVVLTSLLVPFYSPCYVTFTFTKMAFISACAPDKHPITLFQNEYAILLPLSCMLTNLGIIIHLRLARNGMYPVIKRMFCKKNEVLFVDKPFPKPTHQSKMRARRDYVMMRQTVSIAIYLSIYESGAFLTRMFPDAYASLPDYLRDFYFFFRMESIAFMNVFIYFIETASTRRMIRRYLNLNNSESTVRVATVTPARIT</sequence>
<dbReference type="Gene3D" id="1.20.1070.10">
    <property type="entry name" value="Rhodopsin 7-helix transmembrane proteins"/>
    <property type="match status" value="1"/>
</dbReference>
<accession>G0MAQ2</accession>
<dbReference type="OrthoDB" id="5823722at2759"/>
<feature type="transmembrane region" description="Helical" evidence="5">
    <location>
        <begin position="295"/>
        <end position="312"/>
    </location>
</feature>